<name>A0A2H6NF68_9SAUR</name>
<reference evidence="1" key="2">
    <citation type="submission" date="2017-12" db="EMBL/GenBank/DDBJ databases">
        <title>Coralsnake Venomics: Analyses of Venom Gland Transcriptomes and Proteomes of Six Brazilian Taxa.</title>
        <authorList>
            <person name="Aird S.D."/>
            <person name="Jorge da Silva N."/>
            <person name="Qiu L."/>
            <person name="Villar-Briones A."/>
            <person name="Aparecida-Saddi V."/>
            <person name="Campos-Telles M.P."/>
            <person name="Grau M."/>
            <person name="Mikheyev A.S."/>
        </authorList>
    </citation>
    <scope>NUCLEOTIDE SEQUENCE</scope>
    <source>
        <tissue evidence="1">Venom_gland</tissue>
    </source>
</reference>
<dbReference type="AlphaFoldDB" id="A0A2H6NF68"/>
<dbReference type="EMBL" id="IACI01094184">
    <property type="protein sequence ID" value="LAA31225.1"/>
    <property type="molecule type" value="Transcribed_RNA"/>
</dbReference>
<accession>A0A2H6NF68</accession>
<reference evidence="1" key="1">
    <citation type="submission" date="2017-07" db="EMBL/GenBank/DDBJ databases">
        <authorList>
            <person name="Mikheyev A."/>
            <person name="Grau M."/>
        </authorList>
    </citation>
    <scope>NUCLEOTIDE SEQUENCE</scope>
    <source>
        <tissue evidence="1">Venom_gland</tissue>
    </source>
</reference>
<sequence>MEAILQAFARLEKREKRREQALERISTAKTEIKSECRDTQIINETEFVQVDACVLLTDLSPEIILPVFDAFRIESSSVISSLLCSYPTLLGAIHLGVPALSMQQYK</sequence>
<protein>
    <submittedName>
        <fullName evidence="1">Uncharacterized protein</fullName>
    </submittedName>
</protein>
<proteinExistence type="predicted"/>
<organism evidence="1">
    <name type="scientific">Micrurus carvalhoi</name>
    <dbReference type="NCBI Taxonomy" id="3147026"/>
    <lineage>
        <taxon>Eukaryota</taxon>
        <taxon>Metazoa</taxon>
        <taxon>Chordata</taxon>
        <taxon>Craniata</taxon>
        <taxon>Vertebrata</taxon>
        <taxon>Euteleostomi</taxon>
        <taxon>Lepidosauria</taxon>
        <taxon>Squamata</taxon>
        <taxon>Bifurcata</taxon>
        <taxon>Unidentata</taxon>
        <taxon>Episquamata</taxon>
        <taxon>Toxicofera</taxon>
        <taxon>Serpentes</taxon>
        <taxon>Colubroidea</taxon>
        <taxon>Elapidae</taxon>
        <taxon>Elapinae</taxon>
        <taxon>Micrurus</taxon>
    </lineage>
</organism>
<evidence type="ECO:0000313" key="1">
    <source>
        <dbReference type="EMBL" id="LAA31225.1"/>
    </source>
</evidence>